<proteinExistence type="predicted"/>
<keyword evidence="9" id="KW-0067">ATP-binding</keyword>
<evidence type="ECO:0000256" key="12">
    <source>
        <dbReference type="ARBA" id="ARBA00047899"/>
    </source>
</evidence>
<dbReference type="InterPro" id="IPR011009">
    <property type="entry name" value="Kinase-like_dom_sf"/>
</dbReference>
<dbReference type="RefSeq" id="XP_026606988.1">
    <property type="nucleotide sequence ID" value="XM_026743825.1"/>
</dbReference>
<evidence type="ECO:0000313" key="16">
    <source>
        <dbReference type="EMBL" id="RDW90034.1"/>
    </source>
</evidence>
<dbReference type="PANTHER" id="PTHR24348:SF22">
    <property type="entry name" value="NON-SPECIFIC SERINE_THREONINE PROTEIN KINASE"/>
    <property type="match status" value="1"/>
</dbReference>
<keyword evidence="8" id="KW-0418">Kinase</keyword>
<dbReference type="GO" id="GO:0000045">
    <property type="term" value="P:autophagosome assembly"/>
    <property type="evidence" value="ECO:0007669"/>
    <property type="project" value="TreeGrafter"/>
</dbReference>
<dbReference type="GO" id="GO:0004674">
    <property type="term" value="F:protein serine/threonine kinase activity"/>
    <property type="evidence" value="ECO:0007669"/>
    <property type="project" value="UniProtKB-KW"/>
</dbReference>
<evidence type="ECO:0000256" key="2">
    <source>
        <dbReference type="ARBA" id="ARBA00012513"/>
    </source>
</evidence>
<feature type="compositionally biased region" description="Polar residues" evidence="14">
    <location>
        <begin position="889"/>
        <end position="908"/>
    </location>
</feature>
<evidence type="ECO:0000313" key="17">
    <source>
        <dbReference type="Proteomes" id="UP000256690"/>
    </source>
</evidence>
<dbReference type="InterPro" id="IPR000719">
    <property type="entry name" value="Prot_kinase_dom"/>
</dbReference>
<feature type="region of interest" description="Disordered" evidence="14">
    <location>
        <begin position="1674"/>
        <end position="1697"/>
    </location>
</feature>
<accession>A0A3D8SUT9</accession>
<dbReference type="GO" id="GO:0005829">
    <property type="term" value="C:cytosol"/>
    <property type="evidence" value="ECO:0007669"/>
    <property type="project" value="TreeGrafter"/>
</dbReference>
<dbReference type="STRING" id="1810919.A0A3D8SUT9"/>
<feature type="region of interest" description="Disordered" evidence="14">
    <location>
        <begin position="485"/>
        <end position="514"/>
    </location>
</feature>
<keyword evidence="17" id="KW-1185">Reference proteome</keyword>
<dbReference type="InterPro" id="IPR024368">
    <property type="entry name" value="Ecl1/2/3"/>
</dbReference>
<dbReference type="PROSITE" id="PS00108">
    <property type="entry name" value="PROTEIN_KINASE_ST"/>
    <property type="match status" value="1"/>
</dbReference>
<comment type="catalytic activity">
    <reaction evidence="12">
        <text>L-threonyl-[protein] + ATP = O-phospho-L-threonyl-[protein] + ADP + H(+)</text>
        <dbReference type="Rhea" id="RHEA:46608"/>
        <dbReference type="Rhea" id="RHEA-COMP:11060"/>
        <dbReference type="Rhea" id="RHEA-COMP:11605"/>
        <dbReference type="ChEBI" id="CHEBI:15378"/>
        <dbReference type="ChEBI" id="CHEBI:30013"/>
        <dbReference type="ChEBI" id="CHEBI:30616"/>
        <dbReference type="ChEBI" id="CHEBI:61977"/>
        <dbReference type="ChEBI" id="CHEBI:456216"/>
        <dbReference type="EC" id="2.7.11.1"/>
    </reaction>
</comment>
<feature type="region of interest" description="Disordered" evidence="14">
    <location>
        <begin position="662"/>
        <end position="732"/>
    </location>
</feature>
<dbReference type="PROSITE" id="PS50011">
    <property type="entry name" value="PROTEIN_KINASE_DOM"/>
    <property type="match status" value="1"/>
</dbReference>
<evidence type="ECO:0000256" key="6">
    <source>
        <dbReference type="ARBA" id="ARBA00022679"/>
    </source>
</evidence>
<dbReference type="GO" id="GO:0010506">
    <property type="term" value="P:regulation of autophagy"/>
    <property type="evidence" value="ECO:0007669"/>
    <property type="project" value="InterPro"/>
</dbReference>
<dbReference type="Proteomes" id="UP000256690">
    <property type="component" value="Unassembled WGS sequence"/>
</dbReference>
<name>A0A3D8SUT9_9EURO</name>
<dbReference type="Pfam" id="PF00069">
    <property type="entry name" value="Pkinase"/>
    <property type="match status" value="1"/>
</dbReference>
<dbReference type="Pfam" id="PF12855">
    <property type="entry name" value="Ecl1"/>
    <property type="match status" value="1"/>
</dbReference>
<dbReference type="InterPro" id="IPR008271">
    <property type="entry name" value="Ser/Thr_kinase_AS"/>
</dbReference>
<dbReference type="SUPFAM" id="SSF56112">
    <property type="entry name" value="Protein kinase-like (PK-like)"/>
    <property type="match status" value="1"/>
</dbReference>
<evidence type="ECO:0000256" key="10">
    <source>
        <dbReference type="ARBA" id="ARBA00023006"/>
    </source>
</evidence>
<feature type="compositionally biased region" description="Low complexity" evidence="14">
    <location>
        <begin position="1676"/>
        <end position="1685"/>
    </location>
</feature>
<comment type="catalytic activity">
    <reaction evidence="13">
        <text>L-seryl-[protein] + ATP = O-phospho-L-seryl-[protein] + ADP + H(+)</text>
        <dbReference type="Rhea" id="RHEA:17989"/>
        <dbReference type="Rhea" id="RHEA-COMP:9863"/>
        <dbReference type="Rhea" id="RHEA-COMP:11604"/>
        <dbReference type="ChEBI" id="CHEBI:15378"/>
        <dbReference type="ChEBI" id="CHEBI:29999"/>
        <dbReference type="ChEBI" id="CHEBI:30616"/>
        <dbReference type="ChEBI" id="CHEBI:83421"/>
        <dbReference type="ChEBI" id="CHEBI:456216"/>
        <dbReference type="EC" id="2.7.11.1"/>
    </reaction>
</comment>
<keyword evidence="6" id="KW-0808">Transferase</keyword>
<evidence type="ECO:0000256" key="5">
    <source>
        <dbReference type="ARBA" id="ARBA00022527"/>
    </source>
</evidence>
<evidence type="ECO:0000256" key="11">
    <source>
        <dbReference type="ARBA" id="ARBA00030237"/>
    </source>
</evidence>
<dbReference type="CDD" id="cd00180">
    <property type="entry name" value="PKc"/>
    <property type="match status" value="1"/>
</dbReference>
<evidence type="ECO:0000256" key="9">
    <source>
        <dbReference type="ARBA" id="ARBA00022840"/>
    </source>
</evidence>
<feature type="domain" description="Protein kinase" evidence="15">
    <location>
        <begin position="163"/>
        <end position="472"/>
    </location>
</feature>
<evidence type="ECO:0000256" key="14">
    <source>
        <dbReference type="SAM" id="MobiDB-lite"/>
    </source>
</evidence>
<dbReference type="PANTHER" id="PTHR24348">
    <property type="entry name" value="SERINE/THREONINE-PROTEIN KINASE UNC-51-RELATED"/>
    <property type="match status" value="1"/>
</dbReference>
<evidence type="ECO:0000256" key="1">
    <source>
        <dbReference type="ARBA" id="ARBA00004623"/>
    </source>
</evidence>
<organism evidence="16 17">
    <name type="scientific">Aspergillus mulundensis</name>
    <dbReference type="NCBI Taxonomy" id="1810919"/>
    <lineage>
        <taxon>Eukaryota</taxon>
        <taxon>Fungi</taxon>
        <taxon>Dikarya</taxon>
        <taxon>Ascomycota</taxon>
        <taxon>Pezizomycotina</taxon>
        <taxon>Eurotiomycetes</taxon>
        <taxon>Eurotiomycetidae</taxon>
        <taxon>Eurotiales</taxon>
        <taxon>Aspergillaceae</taxon>
        <taxon>Aspergillus</taxon>
        <taxon>Aspergillus subgen. Nidulantes</taxon>
    </lineage>
</organism>
<feature type="region of interest" description="Disordered" evidence="14">
    <location>
        <begin position="596"/>
        <end position="618"/>
    </location>
</feature>
<dbReference type="GO" id="GO:0034045">
    <property type="term" value="C:phagophore assembly site membrane"/>
    <property type="evidence" value="ECO:0007669"/>
    <property type="project" value="UniProtKB-SubCell"/>
</dbReference>
<sequence length="1727" mass="193377">MAFSFQSGDHLMKDIRKELQRAMQNRYDANKKFLPRSSLEGIWLLDRLKKMAQHYRAFNLADIPIIRAQFMQTISILIYIRWNQWDNFRLIFLEYPHRSDGNLLTHDYQTLSDESFLGSWGQKFLDKRYLFCPVDIVEGTITQYTQRHRLPFLDSHFKDAKRAYTAPISGTGFSARAIATEHLHLQPNRGCHRGTYIILCKTNRNQSAFLKEKENLRLLRDVSLQHDRIMPYLAIITTGDVSNILYELPDMDLGMLLSEQSKDVPLHDLVSESCKLASALQYLHQERGGSKSANICCHMDLKPSNILVFKSCYNRAGKWKISGFGFSTISPAHLDGDHFPPPDGITLRGTYQSPEIFHGNIVGRKTDVWSLGCILVRVLAFGLDGARGLKYLDYRRRLLDDGKSYYEHDAFHRGNPPELNPRIESWVKDIPGKANSRMPWGTCLIFHDILLRALDVDPVSRSTAQEIYHELRNILRILATPTPSDNLSLTDMESDSLHGPSHTTENINDDTSWPYSTDQQLKEAEKRCHPSLYFGPIWERDTIMPDLRPRHAAAEGLNFQENILREEYHGFLKAIQENLEDPNPRVEYHSVLRTIQDEEDNTDKHYSDDTIESPATETSAKVSLKATEWSFEFCLVCDRQTLGAPYCCQSCRLADLEVSHGTPASLPQSSVFDTRSGGAYTSTATTSQAQTNAERRLPTSNALQVSEPILQDNLSSRSESSSPAPTSEVRLEPELELNTLLPEDAVDAETTFSTGSGVDDRQRRYIRVFIDRLAHDIKHVSKLSTLSEVPSSYLGSLLKVFSWKLHAESINPFQWEASVILRQKQTEILDLLILEPQETENEHSIGLESVSSQEGQEGYSGLSEHRTFTKPPDILSNWISNLEVPVSSPGEQPSAGFSPSQEDLTGDLTTGRASARDEHFSQLPDYERFICASDAYQWLLLKIHQHGNVTLNDPSVVSNIGKTLRNRLRAQKGLHRISRRKASLVSMTFTVDWSPVQYFKDLGVDIPAPNVLESVLCLTGTWNEAQATTAVEYLRQTWPISGQHLIALMHQLIELPEGKELYYHLPGPKGAEVRAQIQPTGTCCVSVIGSPYFVAELGEQIGWLASALQVPQGYMQGVVACSPDITDLVVSEDNRDHSVVAVGSCRLVLGFMEKPKIQSAAHGFCWGPLFSNQTLVSGYPILQRQAANTGLEMSLNLMTALIRTKQVVQWGERVIMKGFSWLAIATFCTSGTTLWHLLTSASAHERISYIDPRLDTMGIQESEKTLLRSLEGSRHIVGWCSNAIEYCGHAAALQNISASGLPIPPPSIVIDRLYLEGGAHLVGGFNMCINKKERPFWLQRESDYPSLIKWISLQPIVFYDTSECRAWLVDGVSALLHLVRISLNLDESDPESPYDWVSEPSRLKDTWNGSCTGRLTALKTLTCWDNLKLPVYVKDCIDRGNQPPELHFSTLGDRIQKILHSLEILLDRQVKAASQDGIKISQTLNTHRGIVGFDILDVINPLGPIQTRMKILPSHTHGWIDFVQSTGVTTIFGSGFGDLIRPTDPDAVCARWKSVPMGMDYLATSVSTLNMLHEKRLQRLEPGLGLGEMTNKILWISPENQPFKTCECLCGPASAALDARCHLHPVQYLVSKKPWKPNILPRGSAPVNLMKLEKKGAVVFGHLSALGRWREHAAEAGEAAPTAGTSTDALPAPVPRSHRPTTEVVVFGMHIYGVDGDYAAESGIGIV</sequence>
<evidence type="ECO:0000256" key="3">
    <source>
        <dbReference type="ARBA" id="ARBA00018572"/>
    </source>
</evidence>
<dbReference type="GO" id="GO:0005776">
    <property type="term" value="C:autophagosome"/>
    <property type="evidence" value="ECO:0007669"/>
    <property type="project" value="TreeGrafter"/>
</dbReference>
<comment type="subcellular location">
    <subcellularLocation>
        <location evidence="1">Preautophagosomal structure membrane</location>
        <topology evidence="1">Peripheral membrane protein</topology>
    </subcellularLocation>
</comment>
<dbReference type="EC" id="2.7.11.1" evidence="2"/>
<feature type="compositionally biased region" description="Low complexity" evidence="14">
    <location>
        <begin position="681"/>
        <end position="691"/>
    </location>
</feature>
<dbReference type="EMBL" id="PVWQ01000002">
    <property type="protein sequence ID" value="RDW90034.1"/>
    <property type="molecule type" value="Genomic_DNA"/>
</dbReference>
<evidence type="ECO:0000256" key="8">
    <source>
        <dbReference type="ARBA" id="ARBA00022777"/>
    </source>
</evidence>
<feature type="compositionally biased region" description="Polar residues" evidence="14">
    <location>
        <begin position="501"/>
        <end position="514"/>
    </location>
</feature>
<gene>
    <name evidence="16" type="ORF">DSM5745_01809</name>
</gene>
<dbReference type="InterPro" id="IPR045269">
    <property type="entry name" value="Atg1-like"/>
</dbReference>
<keyword evidence="7" id="KW-0547">Nucleotide-binding</keyword>
<evidence type="ECO:0000259" key="15">
    <source>
        <dbReference type="PROSITE" id="PS50011"/>
    </source>
</evidence>
<dbReference type="SMART" id="SM00220">
    <property type="entry name" value="S_TKc"/>
    <property type="match status" value="1"/>
</dbReference>
<reference evidence="16 17" key="1">
    <citation type="journal article" date="2018" name="IMA Fungus">
        <title>IMA Genome-F 9: Draft genome sequence of Annulohypoxylon stygium, Aspergillus mulundensis, Berkeleyomyces basicola (syn. Thielaviopsis basicola), Ceratocystis smalleyi, two Cercospora beticola strains, Coleophoma cylindrospora, Fusarium fracticaudum, Phialophora cf. hyalina, and Morchella septimelata.</title>
        <authorList>
            <person name="Wingfield B.D."/>
            <person name="Bills G.F."/>
            <person name="Dong Y."/>
            <person name="Huang W."/>
            <person name="Nel W.J."/>
            <person name="Swalarsk-Parry B.S."/>
            <person name="Vaghefi N."/>
            <person name="Wilken P.M."/>
            <person name="An Z."/>
            <person name="de Beer Z.W."/>
            <person name="De Vos L."/>
            <person name="Chen L."/>
            <person name="Duong T.A."/>
            <person name="Gao Y."/>
            <person name="Hammerbacher A."/>
            <person name="Kikkert J.R."/>
            <person name="Li Y."/>
            <person name="Li H."/>
            <person name="Li K."/>
            <person name="Li Q."/>
            <person name="Liu X."/>
            <person name="Ma X."/>
            <person name="Naidoo K."/>
            <person name="Pethybridge S.J."/>
            <person name="Sun J."/>
            <person name="Steenkamp E.T."/>
            <person name="van der Nest M.A."/>
            <person name="van Wyk S."/>
            <person name="Wingfield M.J."/>
            <person name="Xiong C."/>
            <person name="Yue Q."/>
            <person name="Zhang X."/>
        </authorList>
    </citation>
    <scope>NUCLEOTIDE SEQUENCE [LARGE SCALE GENOMIC DNA]</scope>
    <source>
        <strain evidence="16 17">DSM 5745</strain>
    </source>
</reference>
<keyword evidence="10" id="KW-0072">Autophagy</keyword>
<feature type="compositionally biased region" description="Low complexity" evidence="14">
    <location>
        <begin position="715"/>
        <end position="728"/>
    </location>
</feature>
<evidence type="ECO:0000256" key="4">
    <source>
        <dbReference type="ARBA" id="ARBA00019599"/>
    </source>
</evidence>
<feature type="region of interest" description="Disordered" evidence="14">
    <location>
        <begin position="886"/>
        <end position="908"/>
    </location>
</feature>
<comment type="caution">
    <text evidence="16">The sequence shown here is derived from an EMBL/GenBank/DDBJ whole genome shotgun (WGS) entry which is preliminary data.</text>
</comment>
<evidence type="ECO:0000256" key="7">
    <source>
        <dbReference type="ARBA" id="ARBA00022741"/>
    </source>
</evidence>
<dbReference type="Gene3D" id="1.10.510.10">
    <property type="entry name" value="Transferase(Phosphotransferase) domain 1"/>
    <property type="match status" value="1"/>
</dbReference>
<keyword evidence="5" id="KW-0723">Serine/threonine-protein kinase</keyword>
<dbReference type="GO" id="GO:0005524">
    <property type="term" value="F:ATP binding"/>
    <property type="evidence" value="ECO:0007669"/>
    <property type="project" value="UniProtKB-KW"/>
</dbReference>
<dbReference type="OrthoDB" id="1658288at2759"/>
<dbReference type="GeneID" id="38112179"/>
<evidence type="ECO:0000256" key="13">
    <source>
        <dbReference type="ARBA" id="ARBA00048679"/>
    </source>
</evidence>
<protein>
    <recommendedName>
        <fullName evidence="3">Serine/threonine-protein kinase ATG1</fullName>
        <ecNumber evidence="2">2.7.11.1</ecNumber>
    </recommendedName>
    <alternativeName>
        <fullName evidence="11">Autophagy-related protein 1</fullName>
    </alternativeName>
    <alternativeName>
        <fullName evidence="4">Serine/threonine-protein kinase atg1</fullName>
    </alternativeName>
</protein>